<proteinExistence type="inferred from homology"/>
<dbReference type="PROSITE" id="PS51257">
    <property type="entry name" value="PROKAR_LIPOPROTEIN"/>
    <property type="match status" value="1"/>
</dbReference>
<sequence length="536" mass="55426">MWIAKSWYFIYFSAGGCLNPFLTLLYREKGLSEARIGELAALRPLVSLPAGYAWSALADRRGWHRRIMLGTLCAATLFKLSQWGLGGLWPLALAIALGQAFDAPVTALVDASVVAACAVEEDGDYSRVRLFGAVGWGIWAAAGGGLLGTLGWPSLFLCHALLTCLLAWPSARLSFDLLRGGPGHVGGALKGSGTGAGRGGDQERGGASAVGTRRQVYVLADVEEAVSLVGKASKGGEGGVDDGGSQCASIACDTQPAGAGQSAPVGQPSPSGRLTGAPDPPSPGQPPAWRLLIHPPILAFLASVAVMGYAMGAIESFLFLALRDLGGPPALAGLTLTVTCVAEPIVFWHARRLQAALGRRGCLHLVFAAFLARLACYATLRGWPSPWLVLPVELLHGFTFGLAWATGTAWAAAEAPPGRKAGMQAAFQGSYMGLGYGLGSLISGAIYSRSGATSVFAWAFAVVACGWGASTVAFTALDAVAARRGGGSVAYRGVELAPREGLGVEDPCGRADTLRTPSPVPIAVERGGRHARHSVR</sequence>
<feature type="compositionally biased region" description="Gly residues" evidence="6">
    <location>
        <begin position="188"/>
        <end position="199"/>
    </location>
</feature>
<feature type="transmembrane region" description="Helical" evidence="7">
    <location>
        <begin position="130"/>
        <end position="148"/>
    </location>
</feature>
<comment type="similarity">
    <text evidence="2">Belongs to the major facilitator superfamily. MFSD6 family.</text>
</comment>
<evidence type="ECO:0000256" key="5">
    <source>
        <dbReference type="ARBA" id="ARBA00023136"/>
    </source>
</evidence>
<dbReference type="Gene3D" id="1.20.1250.20">
    <property type="entry name" value="MFS general substrate transporter like domains"/>
    <property type="match status" value="2"/>
</dbReference>
<feature type="region of interest" description="Disordered" evidence="6">
    <location>
        <begin position="188"/>
        <end position="209"/>
    </location>
</feature>
<feature type="transmembrane region" description="Helical" evidence="7">
    <location>
        <begin position="328"/>
        <end position="350"/>
    </location>
</feature>
<accession>A0A1D2AG45</accession>
<feature type="transmembrane region" description="Helical" evidence="7">
    <location>
        <begin position="297"/>
        <end position="322"/>
    </location>
</feature>
<feature type="domain" description="Major facilitator superfamily associated" evidence="8">
    <location>
        <begin position="2"/>
        <end position="456"/>
    </location>
</feature>
<dbReference type="GO" id="GO:0016020">
    <property type="term" value="C:membrane"/>
    <property type="evidence" value="ECO:0007669"/>
    <property type="project" value="UniProtKB-SubCell"/>
</dbReference>
<evidence type="ECO:0000259" key="8">
    <source>
        <dbReference type="Pfam" id="PF12832"/>
    </source>
</evidence>
<evidence type="ECO:0000256" key="4">
    <source>
        <dbReference type="ARBA" id="ARBA00022989"/>
    </source>
</evidence>
<feature type="transmembrane region" description="Helical" evidence="7">
    <location>
        <begin position="455"/>
        <end position="477"/>
    </location>
</feature>
<gene>
    <name evidence="9" type="ORF">g.461</name>
</gene>
<dbReference type="InterPro" id="IPR024989">
    <property type="entry name" value="MFS_assoc_dom"/>
</dbReference>
<dbReference type="EMBL" id="GDKF01000737">
    <property type="protein sequence ID" value="JAT77885.1"/>
    <property type="molecule type" value="Transcribed_RNA"/>
</dbReference>
<reference evidence="9" key="1">
    <citation type="submission" date="2015-08" db="EMBL/GenBank/DDBJ databases">
        <authorList>
            <person name="Babu N.S."/>
            <person name="Beckwith C.J."/>
            <person name="Beseler K.G."/>
            <person name="Brison A."/>
            <person name="Carone J.V."/>
            <person name="Caskin T.P."/>
            <person name="Diamond M."/>
            <person name="Durham M.E."/>
            <person name="Foxe J.M."/>
            <person name="Go M."/>
            <person name="Henderson B.A."/>
            <person name="Jones I.B."/>
            <person name="McGettigan J.A."/>
            <person name="Micheletti S.J."/>
            <person name="Nasrallah M.E."/>
            <person name="Ortiz D."/>
            <person name="Piller C.R."/>
            <person name="Privatt S.R."/>
            <person name="Schneider S.L."/>
            <person name="Sharp S."/>
            <person name="Smith T.C."/>
            <person name="Stanton J.D."/>
            <person name="Ullery H.E."/>
            <person name="Wilson R.J."/>
            <person name="Serrano M.G."/>
            <person name="Buck G."/>
            <person name="Lee V."/>
            <person name="Wang Y."/>
            <person name="Carvalho R."/>
            <person name="Voegtly L."/>
            <person name="Shi R."/>
            <person name="Duckworth R."/>
            <person name="Johnson A."/>
            <person name="Loviza R."/>
            <person name="Walstead R."/>
            <person name="Shah Z."/>
            <person name="Kiflezghi M."/>
            <person name="Wade K."/>
            <person name="Ball S.L."/>
            <person name="Bradley K.W."/>
            <person name="Asai D.J."/>
            <person name="Bowman C.A."/>
            <person name="Russell D.A."/>
            <person name="Pope W.H."/>
            <person name="Jacobs-Sera D."/>
            <person name="Hendrix R.W."/>
            <person name="Hatfull G.F."/>
        </authorList>
    </citation>
    <scope>NUCLEOTIDE SEQUENCE</scope>
</reference>
<evidence type="ECO:0000256" key="6">
    <source>
        <dbReference type="SAM" id="MobiDB-lite"/>
    </source>
</evidence>
<evidence type="ECO:0000256" key="7">
    <source>
        <dbReference type="SAM" id="Phobius"/>
    </source>
</evidence>
<dbReference type="Pfam" id="PF12832">
    <property type="entry name" value="MFS_1_like"/>
    <property type="match status" value="1"/>
</dbReference>
<dbReference type="PANTHER" id="PTHR16172">
    <property type="entry name" value="MAJOR FACILITATOR SUPERFAMILY DOMAIN-CONTAINING PROTEIN 6-LIKE"/>
    <property type="match status" value="1"/>
</dbReference>
<comment type="subcellular location">
    <subcellularLocation>
        <location evidence="1">Membrane</location>
        <topology evidence="1">Multi-pass membrane protein</topology>
    </subcellularLocation>
</comment>
<evidence type="ECO:0000256" key="1">
    <source>
        <dbReference type="ARBA" id="ARBA00004141"/>
    </source>
</evidence>
<evidence type="ECO:0000313" key="9">
    <source>
        <dbReference type="EMBL" id="JAT77885.1"/>
    </source>
</evidence>
<dbReference type="AlphaFoldDB" id="A0A1D2AG45"/>
<keyword evidence="4 7" id="KW-1133">Transmembrane helix</keyword>
<feature type="transmembrane region" description="Helical" evidence="7">
    <location>
        <begin position="425"/>
        <end position="449"/>
    </location>
</feature>
<dbReference type="InterPro" id="IPR051717">
    <property type="entry name" value="MFS_MFSD6"/>
</dbReference>
<organism evidence="9">
    <name type="scientific">Auxenochlorella protothecoides</name>
    <name type="common">Green microalga</name>
    <name type="synonym">Chlorella protothecoides</name>
    <dbReference type="NCBI Taxonomy" id="3075"/>
    <lineage>
        <taxon>Eukaryota</taxon>
        <taxon>Viridiplantae</taxon>
        <taxon>Chlorophyta</taxon>
        <taxon>core chlorophytes</taxon>
        <taxon>Trebouxiophyceae</taxon>
        <taxon>Chlorellales</taxon>
        <taxon>Chlorellaceae</taxon>
        <taxon>Auxenochlorella</taxon>
    </lineage>
</organism>
<dbReference type="SUPFAM" id="SSF103473">
    <property type="entry name" value="MFS general substrate transporter"/>
    <property type="match status" value="1"/>
</dbReference>
<evidence type="ECO:0000256" key="3">
    <source>
        <dbReference type="ARBA" id="ARBA00022692"/>
    </source>
</evidence>
<feature type="region of interest" description="Disordered" evidence="6">
    <location>
        <begin position="258"/>
        <end position="286"/>
    </location>
</feature>
<dbReference type="PANTHER" id="PTHR16172:SF41">
    <property type="entry name" value="MAJOR FACILITATOR SUPERFAMILY DOMAIN-CONTAINING PROTEIN 6-LIKE"/>
    <property type="match status" value="1"/>
</dbReference>
<feature type="transmembrane region" description="Helical" evidence="7">
    <location>
        <begin position="6"/>
        <end position="26"/>
    </location>
</feature>
<feature type="transmembrane region" description="Helical" evidence="7">
    <location>
        <begin position="362"/>
        <end position="383"/>
    </location>
</feature>
<keyword evidence="3 7" id="KW-0812">Transmembrane</keyword>
<name>A0A1D2AG45_AUXPR</name>
<feature type="transmembrane region" description="Helical" evidence="7">
    <location>
        <begin position="395"/>
        <end position="413"/>
    </location>
</feature>
<keyword evidence="5 7" id="KW-0472">Membrane</keyword>
<evidence type="ECO:0000256" key="2">
    <source>
        <dbReference type="ARBA" id="ARBA00005241"/>
    </source>
</evidence>
<protein>
    <recommendedName>
        <fullName evidence="8">Major facilitator superfamily associated domain-containing protein</fullName>
    </recommendedName>
</protein>
<dbReference type="InterPro" id="IPR036259">
    <property type="entry name" value="MFS_trans_sf"/>
</dbReference>